<protein>
    <submittedName>
        <fullName evidence="2">Uncharacterized protein</fullName>
    </submittedName>
</protein>
<sequence>MPMPVFEAEGGGTGEGEGNAAGSGDGGGGDGGWKAPEGLPEEFMGADADETLGKLLGGYQDVNTRFTGMRDKLSKMPAAPKTPDEYAFDPGESLSPFFGNLSEDKMFSAAREAAHKHGMSQEQFAGFISDTFGPMAEAGLLAEPFNPKTELSTYQSATGLDAKGVEKSLQQNETFANGLIEQLDLPKDLSDAAKGMFMGLTDTAAGNAILQALSARMSDSGFGLEGHGGGDGQLTDADLQKLDSDPRIDPHNRDHKDPNKRFDPDLRKRYDDAYRRLNR</sequence>
<feature type="compositionally biased region" description="Gly residues" evidence="1">
    <location>
        <begin position="223"/>
        <end position="232"/>
    </location>
</feature>
<reference evidence="2 3" key="1">
    <citation type="submission" date="2019-03" db="EMBL/GenBank/DDBJ databases">
        <title>Freshwater and sediment microbial communities from various areas in North America, analyzing microbe dynamics in response to fracking.</title>
        <authorList>
            <person name="Lamendella R."/>
        </authorList>
    </citation>
    <scope>NUCLEOTIDE SEQUENCE [LARGE SCALE GENOMIC DNA]</scope>
    <source>
        <strain evidence="2 3">175.2</strain>
    </source>
</reference>
<feature type="compositionally biased region" description="Gly residues" evidence="1">
    <location>
        <begin position="9"/>
        <end position="32"/>
    </location>
</feature>
<feature type="region of interest" description="Disordered" evidence="1">
    <location>
        <begin position="1"/>
        <end position="39"/>
    </location>
</feature>
<accession>A0A4V2V3N0</accession>
<comment type="caution">
    <text evidence="2">The sequence shown here is derived from an EMBL/GenBank/DDBJ whole genome shotgun (WGS) entry which is preliminary data.</text>
</comment>
<feature type="region of interest" description="Disordered" evidence="1">
    <location>
        <begin position="223"/>
        <end position="279"/>
    </location>
</feature>
<evidence type="ECO:0000256" key="1">
    <source>
        <dbReference type="SAM" id="MobiDB-lite"/>
    </source>
</evidence>
<gene>
    <name evidence="2" type="ORF">EDC90_103339</name>
</gene>
<feature type="compositionally biased region" description="Basic and acidic residues" evidence="1">
    <location>
        <begin position="238"/>
        <end position="279"/>
    </location>
</feature>
<evidence type="ECO:0000313" key="2">
    <source>
        <dbReference type="EMBL" id="TCT34645.1"/>
    </source>
</evidence>
<evidence type="ECO:0000313" key="3">
    <source>
        <dbReference type="Proteomes" id="UP000295097"/>
    </source>
</evidence>
<dbReference type="EMBL" id="SMAR01000033">
    <property type="protein sequence ID" value="TCT34645.1"/>
    <property type="molecule type" value="Genomic_DNA"/>
</dbReference>
<dbReference type="AlphaFoldDB" id="A0A4V2V3N0"/>
<dbReference type="Proteomes" id="UP000295097">
    <property type="component" value="Unassembled WGS sequence"/>
</dbReference>
<keyword evidence="3" id="KW-1185">Reference proteome</keyword>
<proteinExistence type="predicted"/>
<name>A0A4V2V3N0_9HYPH</name>
<organism evidence="2 3">
    <name type="scientific">Martelella mediterranea</name>
    <dbReference type="NCBI Taxonomy" id="293089"/>
    <lineage>
        <taxon>Bacteria</taxon>
        <taxon>Pseudomonadati</taxon>
        <taxon>Pseudomonadota</taxon>
        <taxon>Alphaproteobacteria</taxon>
        <taxon>Hyphomicrobiales</taxon>
        <taxon>Aurantimonadaceae</taxon>
        <taxon>Martelella</taxon>
    </lineage>
</organism>